<dbReference type="OrthoDB" id="330646at2157"/>
<name>A0A1H8VG02_9EURY</name>
<proteinExistence type="predicted"/>
<dbReference type="Proteomes" id="UP000199126">
    <property type="component" value="Unassembled WGS sequence"/>
</dbReference>
<evidence type="ECO:0000313" key="3">
    <source>
        <dbReference type="EMBL" id="SEP14260.1"/>
    </source>
</evidence>
<keyword evidence="4" id="KW-1185">Reference proteome</keyword>
<dbReference type="EMBL" id="FODV01000016">
    <property type="protein sequence ID" value="SEP14260.1"/>
    <property type="molecule type" value="Genomic_DNA"/>
</dbReference>
<evidence type="ECO:0000256" key="2">
    <source>
        <dbReference type="SAM" id="Phobius"/>
    </source>
</evidence>
<feature type="transmembrane region" description="Helical" evidence="2">
    <location>
        <begin position="289"/>
        <end position="313"/>
    </location>
</feature>
<evidence type="ECO:0000313" key="4">
    <source>
        <dbReference type="Proteomes" id="UP000199126"/>
    </source>
</evidence>
<dbReference type="AlphaFoldDB" id="A0A1H8VG02"/>
<keyword evidence="2" id="KW-1133">Transmembrane helix</keyword>
<accession>A0A1H8VG02</accession>
<feature type="region of interest" description="Disordered" evidence="1">
    <location>
        <begin position="517"/>
        <end position="557"/>
    </location>
</feature>
<dbReference type="RefSeq" id="WP_139246719.1">
    <property type="nucleotide sequence ID" value="NZ_FODV01000016.1"/>
</dbReference>
<protein>
    <submittedName>
        <fullName evidence="3">Uncharacterized protein</fullName>
    </submittedName>
</protein>
<sequence length="557" mass="61945">MSELIIYDRFGDPVDADVSSEERYKMFDRKSVLLYLDTSSPRPTLISSFRAQNQPGSRSNRFLAHFTGDDIESLFKDCSHHIERRADELGWKLDTSSHDNRVNTFLGLTEPPIKLDSSEQKEQLISWLLEQQRRIDFGVSDVQFGIRVLKQLLRKGHTNSIFAICNNGRVPEINEADLVLKPSARGPEQLHPIGDTKKDLQEAREHWSQHFVEKEMKAITDAIVDRVQQIRRRTNYEEGKLNDDIKNAINQGCRQSGLPIRATTSETLSEVDELRSEVRRLKSRPKNDTSIPTAVPIFVVVLLVVAFVTGAVFSPPVAAVPILGEYLSSGNLTWTESPTYNSSTGTLSLSGTAPAQTEYVLVNVSNQSHTVSVPVTTAADGTFELSRQVNHLFEMEFAAIETEQYQVTVSAGKQQTRPEPVRIVPPASVILYEPIDGQRFDGSTFTIRGIATNSDSVVIAVSAGDQPVYTETLNSTVMDGGRFSKVITGLSKADNYTVTVTARRNQQEFDKQTVVLLGPGQSSTGDSRSQMAAEKRKSSETYPLHSDVSNRAFRGYN</sequence>
<keyword evidence="2" id="KW-0472">Membrane</keyword>
<evidence type="ECO:0000256" key="1">
    <source>
        <dbReference type="SAM" id="MobiDB-lite"/>
    </source>
</evidence>
<organism evidence="3 4">
    <name type="scientific">Halogranum amylolyticum</name>
    <dbReference type="NCBI Taxonomy" id="660520"/>
    <lineage>
        <taxon>Archaea</taxon>
        <taxon>Methanobacteriati</taxon>
        <taxon>Methanobacteriota</taxon>
        <taxon>Stenosarchaea group</taxon>
        <taxon>Halobacteria</taxon>
        <taxon>Halobacteriales</taxon>
        <taxon>Haloferacaceae</taxon>
    </lineage>
</organism>
<reference evidence="4" key="1">
    <citation type="submission" date="2016-10" db="EMBL/GenBank/DDBJ databases">
        <authorList>
            <person name="Varghese N."/>
            <person name="Submissions S."/>
        </authorList>
    </citation>
    <scope>NUCLEOTIDE SEQUENCE [LARGE SCALE GENOMIC DNA]</scope>
    <source>
        <strain evidence="4">CGMCC 1.10121</strain>
    </source>
</reference>
<gene>
    <name evidence="3" type="ORF">SAMN04487948_11662</name>
</gene>
<feature type="compositionally biased region" description="Polar residues" evidence="1">
    <location>
        <begin position="520"/>
        <end position="530"/>
    </location>
</feature>
<keyword evidence="2" id="KW-0812">Transmembrane</keyword>